<feature type="transmembrane region" description="Helical" evidence="1">
    <location>
        <begin position="97"/>
        <end position="114"/>
    </location>
</feature>
<accession>A0A7K0C656</accession>
<keyword evidence="3" id="KW-1185">Reference proteome</keyword>
<dbReference type="RefSeq" id="WP_194293566.1">
    <property type="nucleotide sequence ID" value="NZ_WEGH01000005.1"/>
</dbReference>
<keyword evidence="1" id="KW-0812">Transmembrane</keyword>
<gene>
    <name evidence="2" type="ORF">ACRB68_70500</name>
</gene>
<evidence type="ECO:0000313" key="2">
    <source>
        <dbReference type="EMBL" id="MQY08939.1"/>
    </source>
</evidence>
<feature type="transmembrane region" description="Helical" evidence="1">
    <location>
        <begin position="52"/>
        <end position="69"/>
    </location>
</feature>
<sequence length="131" mass="13526">MTCDQPLIRTRAGGRCLLALFLAGLLLPQHIDALFGQAGRSTDPRNLAGSSGATYFLGSTLAAGLLWFASGRADRLLALSVPVFGLALWIAQDNGHGLVAVYGFALGAAVAPLARRFPRLSPVPAGAAPQS</sequence>
<keyword evidence="1" id="KW-1133">Transmembrane helix</keyword>
<protein>
    <submittedName>
        <fullName evidence="2">Uncharacterized protein</fullName>
    </submittedName>
</protein>
<name>A0A7K0C656_9ACTN</name>
<organism evidence="2 3">
    <name type="scientific">Actinomadura macrotermitis</name>
    <dbReference type="NCBI Taxonomy" id="2585200"/>
    <lineage>
        <taxon>Bacteria</taxon>
        <taxon>Bacillati</taxon>
        <taxon>Actinomycetota</taxon>
        <taxon>Actinomycetes</taxon>
        <taxon>Streptosporangiales</taxon>
        <taxon>Thermomonosporaceae</taxon>
        <taxon>Actinomadura</taxon>
    </lineage>
</organism>
<reference evidence="2 3" key="1">
    <citation type="submission" date="2019-10" db="EMBL/GenBank/DDBJ databases">
        <title>Actinomadura rubteroloni sp. nov. and Actinomadura macrotermitis sp. nov., isolated from the gut of fungus growing-termite Macrotermes natalensis.</title>
        <authorList>
            <person name="Benndorf R."/>
            <person name="Martin K."/>
            <person name="Kuefner M."/>
            <person name="De Beer W."/>
            <person name="Kaster A.-K."/>
            <person name="Vollmers J."/>
            <person name="Poulsen M."/>
            <person name="Beemelmanns C."/>
        </authorList>
    </citation>
    <scope>NUCLEOTIDE SEQUENCE [LARGE SCALE GENOMIC DNA]</scope>
    <source>
        <strain evidence="2 3">RB68</strain>
    </source>
</reference>
<evidence type="ECO:0000313" key="3">
    <source>
        <dbReference type="Proteomes" id="UP000487268"/>
    </source>
</evidence>
<dbReference type="Proteomes" id="UP000487268">
    <property type="component" value="Unassembled WGS sequence"/>
</dbReference>
<proteinExistence type="predicted"/>
<dbReference type="EMBL" id="WEGH01000005">
    <property type="protein sequence ID" value="MQY08939.1"/>
    <property type="molecule type" value="Genomic_DNA"/>
</dbReference>
<dbReference type="AlphaFoldDB" id="A0A7K0C656"/>
<comment type="caution">
    <text evidence="2">The sequence shown here is derived from an EMBL/GenBank/DDBJ whole genome shotgun (WGS) entry which is preliminary data.</text>
</comment>
<feature type="transmembrane region" description="Helical" evidence="1">
    <location>
        <begin position="76"/>
        <end position="91"/>
    </location>
</feature>
<evidence type="ECO:0000256" key="1">
    <source>
        <dbReference type="SAM" id="Phobius"/>
    </source>
</evidence>
<keyword evidence="1" id="KW-0472">Membrane</keyword>